<name>A0ACC2QPD3_9NEOP</name>
<proteinExistence type="predicted"/>
<evidence type="ECO:0000313" key="1">
    <source>
        <dbReference type="EMBL" id="KAJ8721991.1"/>
    </source>
</evidence>
<accession>A0ACC2QPD3</accession>
<gene>
    <name evidence="1" type="ORF">PYW08_004393</name>
</gene>
<dbReference type="Proteomes" id="UP001231649">
    <property type="component" value="Chromosome 16"/>
</dbReference>
<protein>
    <submittedName>
        <fullName evidence="1">Uncharacterized protein</fullName>
    </submittedName>
</protein>
<comment type="caution">
    <text evidence="1">The sequence shown here is derived from an EMBL/GenBank/DDBJ whole genome shotgun (WGS) entry which is preliminary data.</text>
</comment>
<evidence type="ECO:0000313" key="2">
    <source>
        <dbReference type="Proteomes" id="UP001231649"/>
    </source>
</evidence>
<reference evidence="1" key="1">
    <citation type="submission" date="2023-03" db="EMBL/GenBank/DDBJ databases">
        <title>Chromosome-level genomes of two armyworms, Mythimna separata and Mythimna loreyi, provide insights into the biosynthesis and reception of sex pheromones.</title>
        <authorList>
            <person name="Zhao H."/>
        </authorList>
    </citation>
    <scope>NUCLEOTIDE SEQUENCE</scope>
    <source>
        <strain evidence="1">BeijingLab</strain>
    </source>
</reference>
<dbReference type="EMBL" id="CM056792">
    <property type="protein sequence ID" value="KAJ8721991.1"/>
    <property type="molecule type" value="Genomic_DNA"/>
</dbReference>
<sequence length="100" mass="11198">MKRGLVVFLAMCALAIAMVPRDRRAVNPDEQEKPKADQTVCAHSTPCAWSVYKPGLRIIDLNITNTYCICSADTECVYDEDDVNSIVFRCRAPKQRTSDS</sequence>
<keyword evidence="2" id="KW-1185">Reference proteome</keyword>
<organism evidence="1 2">
    <name type="scientific">Mythimna loreyi</name>
    <dbReference type="NCBI Taxonomy" id="667449"/>
    <lineage>
        <taxon>Eukaryota</taxon>
        <taxon>Metazoa</taxon>
        <taxon>Ecdysozoa</taxon>
        <taxon>Arthropoda</taxon>
        <taxon>Hexapoda</taxon>
        <taxon>Insecta</taxon>
        <taxon>Pterygota</taxon>
        <taxon>Neoptera</taxon>
        <taxon>Endopterygota</taxon>
        <taxon>Lepidoptera</taxon>
        <taxon>Glossata</taxon>
        <taxon>Ditrysia</taxon>
        <taxon>Noctuoidea</taxon>
        <taxon>Noctuidae</taxon>
        <taxon>Noctuinae</taxon>
        <taxon>Hadenini</taxon>
        <taxon>Mythimna</taxon>
    </lineage>
</organism>